<accession>A0A895XUF6</accession>
<dbReference type="InterPro" id="IPR035959">
    <property type="entry name" value="RutC-like_sf"/>
</dbReference>
<keyword evidence="3" id="KW-1185">Reference proteome</keyword>
<dbReference type="Pfam" id="PF14588">
    <property type="entry name" value="YjgF_endoribonc"/>
    <property type="match status" value="1"/>
</dbReference>
<feature type="domain" description="Endoribonuclease L-PSP/chorismate mutase-like" evidence="1">
    <location>
        <begin position="8"/>
        <end position="148"/>
    </location>
</feature>
<dbReference type="PANTHER" id="PTHR43760:SF1">
    <property type="entry name" value="ENDORIBONUCLEASE L-PSP_CHORISMATE MUTASE-LIKE DOMAIN-CONTAINING PROTEIN"/>
    <property type="match status" value="1"/>
</dbReference>
<evidence type="ECO:0000313" key="3">
    <source>
        <dbReference type="Proteomes" id="UP000662939"/>
    </source>
</evidence>
<dbReference type="Gene3D" id="3.30.1330.40">
    <property type="entry name" value="RutC-like"/>
    <property type="match status" value="1"/>
</dbReference>
<dbReference type="KEGG" id="nav:JQS30_01190"/>
<dbReference type="PANTHER" id="PTHR43760">
    <property type="entry name" value="ENDORIBONUCLEASE-RELATED"/>
    <property type="match status" value="1"/>
</dbReference>
<dbReference type="InterPro" id="IPR013813">
    <property type="entry name" value="Endoribo_LPSP/chorism_mut-like"/>
</dbReference>
<dbReference type="AlphaFoldDB" id="A0A895XUF6"/>
<dbReference type="Proteomes" id="UP000662939">
    <property type="component" value="Chromosome"/>
</dbReference>
<sequence length="157" mass="16193">MKPALERLGLTLPEVVPPVATYQPAVRSGNYIYVSGQLPVSDGQIVATGKVGAEIDVDQAYDLARLCAINGLAAIASVVDFAEVKSIVKVTGFVASAPGFNAQPKVINGASELFGEVMGEAGKHARSAVGVSELPLNVPVEVDLIAELNVSGTTYLA</sequence>
<proteinExistence type="predicted"/>
<evidence type="ECO:0000259" key="1">
    <source>
        <dbReference type="Pfam" id="PF14588"/>
    </source>
</evidence>
<dbReference type="SUPFAM" id="SSF55298">
    <property type="entry name" value="YjgF-like"/>
    <property type="match status" value="1"/>
</dbReference>
<evidence type="ECO:0000313" key="2">
    <source>
        <dbReference type="EMBL" id="QSB06909.1"/>
    </source>
</evidence>
<dbReference type="EMBL" id="CP070496">
    <property type="protein sequence ID" value="QSB06909.1"/>
    <property type="molecule type" value="Genomic_DNA"/>
</dbReference>
<name>A0A895XUF6_9ACTN</name>
<organism evidence="2 3">
    <name type="scientific">Natronoglycomyces albus</name>
    <dbReference type="NCBI Taxonomy" id="2811108"/>
    <lineage>
        <taxon>Bacteria</taxon>
        <taxon>Bacillati</taxon>
        <taxon>Actinomycetota</taxon>
        <taxon>Actinomycetes</taxon>
        <taxon>Glycomycetales</taxon>
        <taxon>Glycomycetaceae</taxon>
        <taxon>Natronoglycomyces</taxon>
    </lineage>
</organism>
<gene>
    <name evidence="2" type="ORF">JQS30_01190</name>
</gene>
<reference evidence="2" key="1">
    <citation type="submission" date="2021-02" db="EMBL/GenBank/DDBJ databases">
        <title>Natronoglycomyces albus gen. nov., sp. nov, a haloalkaliphilic actinobacterium from a soda solonchak soil.</title>
        <authorList>
            <person name="Sorokin D.Y."/>
            <person name="Khijniak T.V."/>
            <person name="Zakharycheva A.P."/>
            <person name="Boueva O.V."/>
            <person name="Ariskina E.V."/>
            <person name="Hahnke R.L."/>
            <person name="Bunk B."/>
            <person name="Sproer C."/>
            <person name="Schumann P."/>
            <person name="Evtushenko L.I."/>
            <person name="Kublanov I.V."/>
        </authorList>
    </citation>
    <scope>NUCLEOTIDE SEQUENCE</scope>
    <source>
        <strain evidence="2">DSM 106290</strain>
    </source>
</reference>
<protein>
    <submittedName>
        <fullName evidence="2">RidA family protein</fullName>
    </submittedName>
</protein>
<dbReference type="CDD" id="cd02199">
    <property type="entry name" value="YjgF_YER057c_UK114_like_1"/>
    <property type="match status" value="1"/>
</dbReference>